<dbReference type="Proteomes" id="UP000535908">
    <property type="component" value="Unassembled WGS sequence"/>
</dbReference>
<dbReference type="CDD" id="cd00093">
    <property type="entry name" value="HTH_XRE"/>
    <property type="match status" value="1"/>
</dbReference>
<dbReference type="SUPFAM" id="SSF47413">
    <property type="entry name" value="lambda repressor-like DNA-binding domains"/>
    <property type="match status" value="1"/>
</dbReference>
<keyword evidence="1" id="KW-0175">Coiled coil</keyword>
<reference evidence="3 4" key="1">
    <citation type="submission" date="2020-03" db="EMBL/GenBank/DDBJ databases">
        <title>Soil Listeria distribution.</title>
        <authorList>
            <person name="Liao J."/>
            <person name="Wiedmann M."/>
        </authorList>
    </citation>
    <scope>NUCLEOTIDE SEQUENCE [LARGE SCALE GENOMIC DNA]</scope>
    <source>
        <strain evidence="3 4">FSL L7-0741</strain>
    </source>
</reference>
<sequence>MGVLQRVKKLASEKSMTIAELERKLDFSQGSVSRWNKQSPSSDRLKKVADYFDVSTDYLIGRTDKKYWDLSERESSDIAQQVEDIINGMEDGGAADMQFYGEPLDDEGKEKLAIALKMALELNKQEAKKKFTRKDYRK</sequence>
<dbReference type="EMBL" id="JAARWN010000014">
    <property type="protein sequence ID" value="MBC1937146.1"/>
    <property type="molecule type" value="Genomic_DNA"/>
</dbReference>
<dbReference type="AlphaFoldDB" id="A0A7X0Y536"/>
<gene>
    <name evidence="3" type="ORF">HCA69_12265</name>
</gene>
<dbReference type="InterPro" id="IPR010982">
    <property type="entry name" value="Lambda_DNA-bd_dom_sf"/>
</dbReference>
<proteinExistence type="predicted"/>
<comment type="caution">
    <text evidence="3">The sequence shown here is derived from an EMBL/GenBank/DDBJ whole genome shotgun (WGS) entry which is preliminary data.</text>
</comment>
<protein>
    <submittedName>
        <fullName evidence="3">Helix-turn-helix transcriptional regulator</fullName>
    </submittedName>
</protein>
<dbReference type="RefSeq" id="WP_185526658.1">
    <property type="nucleotide sequence ID" value="NZ_JAARWN010000014.1"/>
</dbReference>
<accession>A0A7X0Y536</accession>
<organism evidence="3 4">
    <name type="scientific">Listeria grandensis</name>
    <dbReference type="NCBI Taxonomy" id="1494963"/>
    <lineage>
        <taxon>Bacteria</taxon>
        <taxon>Bacillati</taxon>
        <taxon>Bacillota</taxon>
        <taxon>Bacilli</taxon>
        <taxon>Bacillales</taxon>
        <taxon>Listeriaceae</taxon>
        <taxon>Listeria</taxon>
    </lineage>
</organism>
<feature type="domain" description="HTH cro/C1-type" evidence="2">
    <location>
        <begin position="7"/>
        <end position="59"/>
    </location>
</feature>
<dbReference type="Pfam" id="PF13443">
    <property type="entry name" value="HTH_26"/>
    <property type="match status" value="1"/>
</dbReference>
<dbReference type="Gene3D" id="1.10.260.40">
    <property type="entry name" value="lambda repressor-like DNA-binding domains"/>
    <property type="match status" value="1"/>
</dbReference>
<feature type="coiled-coil region" evidence="1">
    <location>
        <begin position="4"/>
        <end position="38"/>
    </location>
</feature>
<evidence type="ECO:0000313" key="4">
    <source>
        <dbReference type="Proteomes" id="UP000535908"/>
    </source>
</evidence>
<dbReference type="InterPro" id="IPR001387">
    <property type="entry name" value="Cro/C1-type_HTH"/>
</dbReference>
<dbReference type="GO" id="GO:0003677">
    <property type="term" value="F:DNA binding"/>
    <property type="evidence" value="ECO:0007669"/>
    <property type="project" value="InterPro"/>
</dbReference>
<dbReference type="SMART" id="SM00530">
    <property type="entry name" value="HTH_XRE"/>
    <property type="match status" value="1"/>
</dbReference>
<name>A0A7X0Y536_9LIST</name>
<evidence type="ECO:0000256" key="1">
    <source>
        <dbReference type="SAM" id="Coils"/>
    </source>
</evidence>
<dbReference type="PROSITE" id="PS50943">
    <property type="entry name" value="HTH_CROC1"/>
    <property type="match status" value="1"/>
</dbReference>
<evidence type="ECO:0000259" key="2">
    <source>
        <dbReference type="PROSITE" id="PS50943"/>
    </source>
</evidence>
<evidence type="ECO:0000313" key="3">
    <source>
        <dbReference type="EMBL" id="MBC1937146.1"/>
    </source>
</evidence>